<keyword evidence="1" id="KW-0812">Transmembrane</keyword>
<keyword evidence="1" id="KW-1133">Transmembrane helix</keyword>
<reference evidence="2 3" key="2">
    <citation type="journal article" date="2018" name="New Phytol.">
        <title>High intraspecific genome diversity in the model arbuscular mycorrhizal symbiont Rhizophagus irregularis.</title>
        <authorList>
            <person name="Chen E.C.H."/>
            <person name="Morin E."/>
            <person name="Beaudet D."/>
            <person name="Noel J."/>
            <person name="Yildirir G."/>
            <person name="Ndikumana S."/>
            <person name="Charron P."/>
            <person name="St-Onge C."/>
            <person name="Giorgi J."/>
            <person name="Kruger M."/>
            <person name="Marton T."/>
            <person name="Ropars J."/>
            <person name="Grigoriev I.V."/>
            <person name="Hainaut M."/>
            <person name="Henrissat B."/>
            <person name="Roux C."/>
            <person name="Martin F."/>
            <person name="Corradi N."/>
        </authorList>
    </citation>
    <scope>NUCLEOTIDE SEQUENCE [LARGE SCALE GENOMIC DNA]</scope>
    <source>
        <strain evidence="2 3">DAOM 197198</strain>
    </source>
</reference>
<name>A0A2P4QH70_RHIID</name>
<dbReference type="AlphaFoldDB" id="A0A2P4QH70"/>
<evidence type="ECO:0000313" key="2">
    <source>
        <dbReference type="EMBL" id="POG76970.1"/>
    </source>
</evidence>
<comment type="caution">
    <text evidence="2">The sequence shown here is derived from an EMBL/GenBank/DDBJ whole genome shotgun (WGS) entry which is preliminary data.</text>
</comment>
<proteinExistence type="predicted"/>
<reference evidence="2 3" key="1">
    <citation type="journal article" date="2013" name="Proc. Natl. Acad. Sci. U.S.A.">
        <title>Genome of an arbuscular mycorrhizal fungus provides insight into the oldest plant symbiosis.</title>
        <authorList>
            <person name="Tisserant E."/>
            <person name="Malbreil M."/>
            <person name="Kuo A."/>
            <person name="Kohler A."/>
            <person name="Symeonidi A."/>
            <person name="Balestrini R."/>
            <person name="Charron P."/>
            <person name="Duensing N."/>
            <person name="Frei Dit Frey N."/>
            <person name="Gianinazzi-Pearson V."/>
            <person name="Gilbert L.B."/>
            <person name="Handa Y."/>
            <person name="Herr J.R."/>
            <person name="Hijri M."/>
            <person name="Koul R."/>
            <person name="Kawaguchi M."/>
            <person name="Krajinski F."/>
            <person name="Lammers P.J."/>
            <person name="Masclaux F.G."/>
            <person name="Murat C."/>
            <person name="Morin E."/>
            <person name="Ndikumana S."/>
            <person name="Pagni M."/>
            <person name="Petitpierre D."/>
            <person name="Requena N."/>
            <person name="Rosikiewicz P."/>
            <person name="Riley R."/>
            <person name="Saito K."/>
            <person name="San Clemente H."/>
            <person name="Shapiro H."/>
            <person name="van Tuinen D."/>
            <person name="Becard G."/>
            <person name="Bonfante P."/>
            <person name="Paszkowski U."/>
            <person name="Shachar-Hill Y.Y."/>
            <person name="Tuskan G.A."/>
            <person name="Young P.W."/>
            <person name="Sanders I.R."/>
            <person name="Henrissat B."/>
            <person name="Rensing S.A."/>
            <person name="Grigoriev I.V."/>
            <person name="Corradi N."/>
            <person name="Roux C."/>
            <person name="Martin F."/>
        </authorList>
    </citation>
    <scope>NUCLEOTIDE SEQUENCE [LARGE SCALE GENOMIC DNA]</scope>
    <source>
        <strain evidence="2 3">DAOM 197198</strain>
    </source>
</reference>
<evidence type="ECO:0000256" key="1">
    <source>
        <dbReference type="SAM" id="Phobius"/>
    </source>
</evidence>
<accession>A0A2P4QH70</accession>
<keyword evidence="3" id="KW-1185">Reference proteome</keyword>
<organism evidence="2 3">
    <name type="scientific">Rhizophagus irregularis (strain DAOM 181602 / DAOM 197198 / MUCL 43194)</name>
    <name type="common">Arbuscular mycorrhizal fungus</name>
    <name type="synonym">Glomus intraradices</name>
    <dbReference type="NCBI Taxonomy" id="747089"/>
    <lineage>
        <taxon>Eukaryota</taxon>
        <taxon>Fungi</taxon>
        <taxon>Fungi incertae sedis</taxon>
        <taxon>Mucoromycota</taxon>
        <taxon>Glomeromycotina</taxon>
        <taxon>Glomeromycetes</taxon>
        <taxon>Glomerales</taxon>
        <taxon>Glomeraceae</taxon>
        <taxon>Rhizophagus</taxon>
    </lineage>
</organism>
<gene>
    <name evidence="2" type="ORF">GLOIN_2v1551947</name>
</gene>
<feature type="transmembrane region" description="Helical" evidence="1">
    <location>
        <begin position="20"/>
        <end position="42"/>
    </location>
</feature>
<sequence length="51" mass="6385">MVMFFWLLERFTMRRWGNFWFILMVMFLSFTNNIVFSFINWCSKRTSSEKG</sequence>
<evidence type="ECO:0000313" key="3">
    <source>
        <dbReference type="Proteomes" id="UP000018888"/>
    </source>
</evidence>
<keyword evidence="1" id="KW-0472">Membrane</keyword>
<dbReference type="Proteomes" id="UP000018888">
    <property type="component" value="Unassembled WGS sequence"/>
</dbReference>
<dbReference type="EMBL" id="AUPC02000045">
    <property type="protein sequence ID" value="POG76970.1"/>
    <property type="molecule type" value="Genomic_DNA"/>
</dbReference>
<protein>
    <submittedName>
        <fullName evidence="2">Uncharacterized protein</fullName>
    </submittedName>
</protein>